<dbReference type="CDD" id="cd02440">
    <property type="entry name" value="AdoMet_MTases"/>
    <property type="match status" value="1"/>
</dbReference>
<comment type="caution">
    <text evidence="7">Lacks conserved residue(s) required for the propagation of feature annotation.</text>
</comment>
<dbReference type="Proteomes" id="UP000070598">
    <property type="component" value="Unassembled WGS sequence"/>
</dbReference>
<dbReference type="InterPro" id="IPR055361">
    <property type="entry name" value="tRNA_methyltr_TrmB_bact"/>
</dbReference>
<evidence type="ECO:0000313" key="9">
    <source>
        <dbReference type="EMBL" id="KWX08786.1"/>
    </source>
</evidence>
<dbReference type="SUPFAM" id="SSF53335">
    <property type="entry name" value="S-adenosyl-L-methionine-dependent methyltransferases"/>
    <property type="match status" value="1"/>
</dbReference>
<sequence>MSAAQERALATMRDRYVLPMDGRPIDFAKVFGREAPVVLEIGFGMGEATAAMADAWRDKNFLAVDVHTPGVGGLIDKCERRGLTNVRIIEGDAILVLRDMIPPDSLARVHIFFPDPWPKKRHHKRRIIRPDLVPLIVSRIQPGGILHTATDWEPYAEQMLQVLSAEPLLENCYEGYAPRPDYRPLTKFEQQGLAKGHTVRDLIFRRKV</sequence>
<feature type="binding site" evidence="7">
    <location>
        <position position="151"/>
    </location>
    <ligand>
        <name>substrate</name>
    </ligand>
</feature>
<dbReference type="PROSITE" id="PS51625">
    <property type="entry name" value="SAM_MT_TRMB"/>
    <property type="match status" value="1"/>
</dbReference>
<dbReference type="HAMAP" id="MF_01057">
    <property type="entry name" value="tRNA_methyltr_TrmB"/>
    <property type="match status" value="1"/>
</dbReference>
<organism evidence="8 11">
    <name type="scientific">Carbonactinospora thermoautotrophica</name>
    <dbReference type="NCBI Taxonomy" id="1469144"/>
    <lineage>
        <taxon>Bacteria</taxon>
        <taxon>Bacillati</taxon>
        <taxon>Actinomycetota</taxon>
        <taxon>Actinomycetes</taxon>
        <taxon>Kitasatosporales</taxon>
        <taxon>Carbonactinosporaceae</taxon>
        <taxon>Carbonactinospora</taxon>
    </lineage>
</organism>
<reference evidence="10" key="1">
    <citation type="submission" date="2015-02" db="EMBL/GenBank/DDBJ databases">
        <title>Physiological reanalysis, assessment of diazotrophy, and genome sequences of multiple isolates of Streptomyces thermoautotrophicus.</title>
        <authorList>
            <person name="MacKellar D.C."/>
            <person name="Lieber L."/>
            <person name="Norman J."/>
            <person name="Bolger A."/>
            <person name="Tobin C."/>
            <person name="Murray J.W."/>
            <person name="Friesen M."/>
            <person name="Prell J."/>
        </authorList>
    </citation>
    <scope>NUCLEOTIDE SEQUENCE [LARGE SCALE GENOMIC DNA]</scope>
    <source>
        <strain evidence="10">UBT1</strain>
    </source>
</reference>
<dbReference type="AlphaFoldDB" id="A0A132MSZ1"/>
<feature type="binding site" evidence="7">
    <location>
        <position position="65"/>
    </location>
    <ligand>
        <name>S-adenosyl-L-methionine</name>
        <dbReference type="ChEBI" id="CHEBI:59789"/>
    </ligand>
</feature>
<dbReference type="PANTHER" id="PTHR23417:SF14">
    <property type="entry name" value="PENTACOTRIPEPTIDE-REPEAT REGION OF PRORP DOMAIN-CONTAINING PROTEIN"/>
    <property type="match status" value="1"/>
</dbReference>
<dbReference type="Gene3D" id="3.40.50.150">
    <property type="entry name" value="Vaccinia Virus protein VP39"/>
    <property type="match status" value="1"/>
</dbReference>
<feature type="binding site" evidence="7">
    <location>
        <begin position="186"/>
        <end position="189"/>
    </location>
    <ligand>
        <name>substrate</name>
    </ligand>
</feature>
<name>A0A132MSZ1_9ACTN</name>
<accession>A0A132MSZ1</accession>
<protein>
    <recommendedName>
        <fullName evidence="7">tRNA (guanine-N(7)-)-methyltransferase</fullName>
        <ecNumber evidence="7">2.1.1.33</ecNumber>
    </recommendedName>
    <alternativeName>
        <fullName evidence="7">tRNA (guanine(46)-N(7))-methyltransferase</fullName>
    </alternativeName>
    <alternativeName>
        <fullName evidence="7">tRNA(m7G46)-methyltransferase</fullName>
    </alternativeName>
</protein>
<evidence type="ECO:0000256" key="3">
    <source>
        <dbReference type="ARBA" id="ARBA00022603"/>
    </source>
</evidence>
<evidence type="ECO:0000313" key="8">
    <source>
        <dbReference type="EMBL" id="KWX00512.1"/>
    </source>
</evidence>
<feature type="binding site" evidence="7">
    <location>
        <position position="92"/>
    </location>
    <ligand>
        <name>S-adenosyl-L-methionine</name>
        <dbReference type="ChEBI" id="CHEBI:59789"/>
    </ligand>
</feature>
<evidence type="ECO:0000256" key="7">
    <source>
        <dbReference type="HAMAP-Rule" id="MF_01057"/>
    </source>
</evidence>
<keyword evidence="6 7" id="KW-0819">tRNA processing</keyword>
<reference evidence="8 11" key="2">
    <citation type="submission" date="2015-02" db="EMBL/GenBank/DDBJ databases">
        <title>Physiological reanalysis, assessment of diazotrophy, and genome sequences of multiple isolates of Streptomyces thermoautotrophicus.</title>
        <authorList>
            <person name="MacKellar D.C."/>
            <person name="Lieber L."/>
            <person name="Norman J."/>
            <person name="Bolger A."/>
            <person name="Tobin C."/>
            <person name="Murray J.W."/>
            <person name="Prell J."/>
        </authorList>
    </citation>
    <scope>NUCLEOTIDE SEQUENCE [LARGE SCALE GENOMIC DNA]</scope>
    <source>
        <strain evidence="8 11">UBT1</strain>
    </source>
</reference>
<dbReference type="PATRIC" id="fig|1469144.8.peg.1745"/>
<keyword evidence="4 7" id="KW-0808">Transferase</keyword>
<dbReference type="GO" id="GO:0043527">
    <property type="term" value="C:tRNA methyltransferase complex"/>
    <property type="evidence" value="ECO:0007669"/>
    <property type="project" value="TreeGrafter"/>
</dbReference>
<feature type="binding site" evidence="7">
    <location>
        <position position="40"/>
    </location>
    <ligand>
        <name>S-adenosyl-L-methionine</name>
        <dbReference type="ChEBI" id="CHEBI:59789"/>
    </ligand>
</feature>
<dbReference type="InterPro" id="IPR003358">
    <property type="entry name" value="tRNA_(Gua-N-7)_MeTrfase_Trmb"/>
</dbReference>
<evidence type="ECO:0000256" key="1">
    <source>
        <dbReference type="ARBA" id="ARBA00000142"/>
    </source>
</evidence>
<feature type="binding site" evidence="7">
    <location>
        <position position="115"/>
    </location>
    <ligand>
        <name>S-adenosyl-L-methionine</name>
        <dbReference type="ChEBI" id="CHEBI:59789"/>
    </ligand>
</feature>
<dbReference type="Pfam" id="PF02390">
    <property type="entry name" value="Methyltransf_4"/>
    <property type="match status" value="1"/>
</dbReference>
<comment type="catalytic activity">
    <reaction evidence="1 7">
        <text>guanosine(46) in tRNA + S-adenosyl-L-methionine = N(7)-methylguanosine(46) in tRNA + S-adenosyl-L-homocysteine</text>
        <dbReference type="Rhea" id="RHEA:42708"/>
        <dbReference type="Rhea" id="RHEA-COMP:10188"/>
        <dbReference type="Rhea" id="RHEA-COMP:10189"/>
        <dbReference type="ChEBI" id="CHEBI:57856"/>
        <dbReference type="ChEBI" id="CHEBI:59789"/>
        <dbReference type="ChEBI" id="CHEBI:74269"/>
        <dbReference type="ChEBI" id="CHEBI:74480"/>
        <dbReference type="EC" id="2.1.1.33"/>
    </reaction>
</comment>
<dbReference type="PANTHER" id="PTHR23417">
    <property type="entry name" value="3-DEOXY-D-MANNO-OCTULOSONIC-ACID TRANSFERASE/TRNA GUANINE-N 7 - -METHYLTRANSFERASE"/>
    <property type="match status" value="1"/>
</dbReference>
<keyword evidence="5 7" id="KW-0949">S-adenosyl-L-methionine</keyword>
<dbReference type="UniPathway" id="UPA00989"/>
<dbReference type="NCBIfam" id="TIGR00091">
    <property type="entry name" value="tRNA (guanosine(46)-N7)-methyltransferase TrmB"/>
    <property type="match status" value="1"/>
</dbReference>
<comment type="caution">
    <text evidence="8">The sequence shown here is derived from an EMBL/GenBank/DDBJ whole genome shotgun (WGS) entry which is preliminary data.</text>
</comment>
<dbReference type="EMBL" id="JYIK01000939">
    <property type="protein sequence ID" value="KWX08786.1"/>
    <property type="molecule type" value="Genomic_DNA"/>
</dbReference>
<proteinExistence type="inferred from homology"/>
<dbReference type="EMBL" id="JYIJ01000018">
    <property type="protein sequence ID" value="KWX00512.1"/>
    <property type="molecule type" value="Genomic_DNA"/>
</dbReference>
<feature type="binding site" evidence="7">
    <location>
        <position position="119"/>
    </location>
    <ligand>
        <name>substrate</name>
    </ligand>
</feature>
<comment type="pathway">
    <text evidence="7">tRNA modification; N(7)-methylguanine-tRNA biosynthesis.</text>
</comment>
<dbReference type="GO" id="GO:0008176">
    <property type="term" value="F:tRNA (guanine(46)-N7)-methyltransferase activity"/>
    <property type="evidence" value="ECO:0007669"/>
    <property type="project" value="UniProtKB-UniRule"/>
</dbReference>
<evidence type="ECO:0000256" key="5">
    <source>
        <dbReference type="ARBA" id="ARBA00022691"/>
    </source>
</evidence>
<evidence type="ECO:0000256" key="4">
    <source>
        <dbReference type="ARBA" id="ARBA00022679"/>
    </source>
</evidence>
<dbReference type="InterPro" id="IPR029063">
    <property type="entry name" value="SAM-dependent_MTases_sf"/>
</dbReference>
<evidence type="ECO:0000256" key="2">
    <source>
        <dbReference type="ARBA" id="ARBA00003015"/>
    </source>
</evidence>
<evidence type="ECO:0000313" key="11">
    <source>
        <dbReference type="Proteomes" id="UP000070659"/>
    </source>
</evidence>
<dbReference type="Proteomes" id="UP000070659">
    <property type="component" value="Unassembled WGS sequence"/>
</dbReference>
<comment type="similarity">
    <text evidence="7">Belongs to the class I-like SAM-binding methyltransferase superfamily. TrmB family.</text>
</comment>
<evidence type="ECO:0000313" key="10">
    <source>
        <dbReference type="Proteomes" id="UP000070598"/>
    </source>
</evidence>
<keyword evidence="3 7" id="KW-0489">Methyltransferase</keyword>
<evidence type="ECO:0000256" key="6">
    <source>
        <dbReference type="ARBA" id="ARBA00022694"/>
    </source>
</evidence>
<comment type="function">
    <text evidence="2 7">Catalyzes the formation of N(7)-methylguanine at position 46 (m7G46) in tRNA.</text>
</comment>
<dbReference type="EC" id="2.1.1.33" evidence="7"/>
<gene>
    <name evidence="7" type="primary">trmB</name>
    <name evidence="8" type="ORF">TH66_13805</name>
    <name evidence="9" type="ORF">TR74_13415</name>
</gene>